<evidence type="ECO:0000256" key="1">
    <source>
        <dbReference type="SAM" id="Phobius"/>
    </source>
</evidence>
<feature type="transmembrane region" description="Helical" evidence="1">
    <location>
        <begin position="14"/>
        <end position="34"/>
    </location>
</feature>
<dbReference type="Proteomes" id="UP000182057">
    <property type="component" value="Unassembled WGS sequence"/>
</dbReference>
<evidence type="ECO:0000313" key="4">
    <source>
        <dbReference type="Proteomes" id="UP000182057"/>
    </source>
</evidence>
<name>A0A1D3UTB0_TANFO</name>
<dbReference type="AlphaFoldDB" id="A0A1D3UTB0"/>
<evidence type="ECO:0008006" key="6">
    <source>
        <dbReference type="Google" id="ProtNLM"/>
    </source>
</evidence>
<accession>A0A1D3UTB0</accession>
<feature type="transmembrane region" description="Helical" evidence="1">
    <location>
        <begin position="55"/>
        <end position="82"/>
    </location>
</feature>
<evidence type="ECO:0000313" key="5">
    <source>
        <dbReference type="Proteomes" id="UP000219259"/>
    </source>
</evidence>
<feature type="transmembrane region" description="Helical" evidence="1">
    <location>
        <begin position="134"/>
        <end position="160"/>
    </location>
</feature>
<feature type="transmembrane region" description="Helical" evidence="1">
    <location>
        <begin position="88"/>
        <end position="113"/>
    </location>
</feature>
<dbReference type="EMBL" id="NSLJ01000008">
    <property type="protein sequence ID" value="PDP44274.1"/>
    <property type="molecule type" value="Genomic_DNA"/>
</dbReference>
<feature type="transmembrane region" description="Helical" evidence="1">
    <location>
        <begin position="166"/>
        <end position="185"/>
    </location>
</feature>
<dbReference type="EMBL" id="FMMM01000067">
    <property type="protein sequence ID" value="SCQ23208.1"/>
    <property type="molecule type" value="Genomic_DNA"/>
</dbReference>
<protein>
    <recommendedName>
        <fullName evidence="6">Yip1 domain-containing protein</fullName>
    </recommendedName>
</protein>
<dbReference type="Proteomes" id="UP000219259">
    <property type="component" value="Unassembled WGS sequence"/>
</dbReference>
<keyword evidence="1" id="KW-1133">Transmembrane helix</keyword>
<evidence type="ECO:0000313" key="2">
    <source>
        <dbReference type="EMBL" id="PDP44274.1"/>
    </source>
</evidence>
<sequence length="188" mass="21810">MDHFFERLIQIPKLYGTIVVLVYSILVSEYISSINKLFMTRGIEITSILKTFMQLNFVMTILSGIVVWIVLCLLFHLTALLFNGKAIFGRFLIAASYPYVIPAIVVFIAILMLENVEVPDTDDIVQILKQNNRFQFIVNMVNYSFIPYYLIVSWIIHHLYRLKYPYAMLSVAVPICTIWGVTELFKLI</sequence>
<reference evidence="3 4" key="1">
    <citation type="submission" date="2016-09" db="EMBL/GenBank/DDBJ databases">
        <authorList>
            <person name="Capua I."/>
            <person name="De Benedictis P."/>
            <person name="Joannis T."/>
            <person name="Lombin L.H."/>
            <person name="Cattoli G."/>
        </authorList>
    </citation>
    <scope>NUCLEOTIDE SEQUENCE [LARGE SCALE GENOMIC DNA]</scope>
    <source>
        <strain evidence="3 4">UB20</strain>
    </source>
</reference>
<keyword evidence="1" id="KW-0472">Membrane</keyword>
<evidence type="ECO:0000313" key="3">
    <source>
        <dbReference type="EMBL" id="SCQ23208.1"/>
    </source>
</evidence>
<proteinExistence type="predicted"/>
<keyword evidence="1" id="KW-0812">Transmembrane</keyword>
<reference evidence="2 5" key="2">
    <citation type="submission" date="2017-09" db="EMBL/GenBank/DDBJ databases">
        <title>Phase variable restriction modification systems are present in the genome sequences of periodontal pathogens Prevotella intermedia, Tannerella forsythia and Porphyromonas gingivalis.</title>
        <authorList>
            <person name="Haigh R.D."/>
            <person name="Crawford L."/>
            <person name="Ralph J."/>
            <person name="Wanford J."/>
            <person name="Vartoukian S.R."/>
            <person name="Hijazib K."/>
            <person name="Wade W."/>
            <person name="Oggioni M.R."/>
        </authorList>
    </citation>
    <scope>NUCLEOTIDE SEQUENCE [LARGE SCALE GENOMIC DNA]</scope>
    <source>
        <strain evidence="2 5">WW11663</strain>
    </source>
</reference>
<organism evidence="3 4">
    <name type="scientific">Tannerella forsythia</name>
    <name type="common">Bacteroides forsythus</name>
    <dbReference type="NCBI Taxonomy" id="28112"/>
    <lineage>
        <taxon>Bacteria</taxon>
        <taxon>Pseudomonadati</taxon>
        <taxon>Bacteroidota</taxon>
        <taxon>Bacteroidia</taxon>
        <taxon>Bacteroidales</taxon>
        <taxon>Tannerellaceae</taxon>
        <taxon>Tannerella</taxon>
    </lineage>
</organism>
<gene>
    <name evidence="2" type="ORF">CLI86_04310</name>
    <name evidence="3" type="ORF">TFUB20_01986</name>
</gene>